<comment type="caution">
    <text evidence="2">The sequence shown here is derived from an EMBL/GenBank/DDBJ whole genome shotgun (WGS) entry which is preliminary data.</text>
</comment>
<dbReference type="SUPFAM" id="SSF53850">
    <property type="entry name" value="Periplasmic binding protein-like II"/>
    <property type="match status" value="1"/>
</dbReference>
<proteinExistence type="predicted"/>
<feature type="compositionally biased region" description="Polar residues" evidence="1">
    <location>
        <begin position="297"/>
        <end position="309"/>
    </location>
</feature>
<gene>
    <name evidence="2" type="ORF">RM704_01540</name>
</gene>
<dbReference type="Gene3D" id="3.40.190.10">
    <property type="entry name" value="Periplasmic binding protein-like II"/>
    <property type="match status" value="2"/>
</dbReference>
<evidence type="ECO:0000313" key="3">
    <source>
        <dbReference type="Proteomes" id="UP001180737"/>
    </source>
</evidence>
<accession>A0ABU2YQ20</accession>
<dbReference type="RefSeq" id="WP_033527726.1">
    <property type="nucleotide sequence ID" value="NZ_JAVRFJ010000001.1"/>
</dbReference>
<evidence type="ECO:0008006" key="4">
    <source>
        <dbReference type="Google" id="ProtNLM"/>
    </source>
</evidence>
<protein>
    <recommendedName>
        <fullName evidence="4">SsuA/THI5-like domain-containing protein</fullName>
    </recommendedName>
</protein>
<evidence type="ECO:0000313" key="2">
    <source>
        <dbReference type="EMBL" id="MDT0566175.1"/>
    </source>
</evidence>
<feature type="region of interest" description="Disordered" evidence="1">
    <location>
        <begin position="280"/>
        <end position="309"/>
    </location>
</feature>
<sequence>MPPALSALRPPGGSTRHLTVGVFPGAGTVHLHHALHRGHFRQAGLEVNLVPVVSSDQQLAGWNDDDFDLMHTSPDHLLRGLLKRDPVAVRAEGMGELSVHRRPGAPLPTDRWAVDNAHSAFAFVLRAVLADVADSPVNDGQLVPVGGTLQRFRALPTDAVDGTTLHPPFDVLAAEQGFPRVGGHLQVAPDLITNVVVAPRETATAWHTRVYVEVCRRSTEELLASGEPGIEAALLRQGLPEAVVRAALPGLLGPVGLATSPEVTPRGMEAVADLRRRFTPDRRPVGPLTSLIGPQEADTNAHQPTVGQA</sequence>
<organism evidence="2 3">
    <name type="scientific">Streptomyces gottesmaniae</name>
    <dbReference type="NCBI Taxonomy" id="3075518"/>
    <lineage>
        <taxon>Bacteria</taxon>
        <taxon>Bacillati</taxon>
        <taxon>Actinomycetota</taxon>
        <taxon>Actinomycetes</taxon>
        <taxon>Kitasatosporales</taxon>
        <taxon>Streptomycetaceae</taxon>
        <taxon>Streptomyces</taxon>
    </lineage>
</organism>
<evidence type="ECO:0000256" key="1">
    <source>
        <dbReference type="SAM" id="MobiDB-lite"/>
    </source>
</evidence>
<dbReference type="Proteomes" id="UP001180737">
    <property type="component" value="Unassembled WGS sequence"/>
</dbReference>
<keyword evidence="3" id="KW-1185">Reference proteome</keyword>
<dbReference type="EMBL" id="JAVRFJ010000001">
    <property type="protein sequence ID" value="MDT0566175.1"/>
    <property type="molecule type" value="Genomic_DNA"/>
</dbReference>
<reference evidence="2" key="1">
    <citation type="submission" date="2024-05" db="EMBL/GenBank/DDBJ databases">
        <title>30 novel species of actinomycetes from the DSMZ collection.</title>
        <authorList>
            <person name="Nouioui I."/>
        </authorList>
    </citation>
    <scope>NUCLEOTIDE SEQUENCE</scope>
    <source>
        <strain evidence="2">DSM 3412</strain>
    </source>
</reference>
<name>A0ABU2YQ20_9ACTN</name>